<dbReference type="Pfam" id="PF13185">
    <property type="entry name" value="GAF_2"/>
    <property type="match status" value="1"/>
</dbReference>
<proteinExistence type="predicted"/>
<dbReference type="STRING" id="1379270.GEMMAAP_15945"/>
<keyword evidence="3" id="KW-1185">Reference proteome</keyword>
<dbReference type="SUPFAM" id="SSF55781">
    <property type="entry name" value="GAF domain-like"/>
    <property type="match status" value="1"/>
</dbReference>
<evidence type="ECO:0000313" key="3">
    <source>
        <dbReference type="Proteomes" id="UP000076404"/>
    </source>
</evidence>
<sequence length="168" mass="18585">MTEVLQDRERLREIAALRLTEPDVQHILRDVCAEASKALGVPMGMVTVVLDDAQLFAGQHGLSGWLQEAGGTPAEWAFCRYTVASKAPFIVNDAATHPLVQDSPLFTQDGLRCYAGIPLVTSRGHAIGSFCVAGTTPREFSEMEIQKLQRYASETMRRLETRRVELQP</sequence>
<dbReference type="Proteomes" id="UP000076404">
    <property type="component" value="Chromosome"/>
</dbReference>
<dbReference type="InterPro" id="IPR029016">
    <property type="entry name" value="GAF-like_dom_sf"/>
</dbReference>
<dbReference type="EMBL" id="CP011454">
    <property type="protein sequence ID" value="AMW06931.1"/>
    <property type="molecule type" value="Genomic_DNA"/>
</dbReference>
<dbReference type="eggNOG" id="COG2203">
    <property type="taxonomic scope" value="Bacteria"/>
</dbReference>
<dbReference type="KEGG" id="gph:GEMMAAP_15945"/>
<accession>A0A145Q559</accession>
<evidence type="ECO:0000313" key="2">
    <source>
        <dbReference type="EMBL" id="AMW06931.1"/>
    </source>
</evidence>
<name>A0A145Q559_9BACT</name>
<feature type="domain" description="GAF" evidence="1">
    <location>
        <begin position="23"/>
        <end position="167"/>
    </location>
</feature>
<evidence type="ECO:0000259" key="1">
    <source>
        <dbReference type="SMART" id="SM00065"/>
    </source>
</evidence>
<dbReference type="PANTHER" id="PTHR43102:SF2">
    <property type="entry name" value="GAF DOMAIN-CONTAINING PROTEIN"/>
    <property type="match status" value="1"/>
</dbReference>
<dbReference type="Gene3D" id="3.30.450.40">
    <property type="match status" value="1"/>
</dbReference>
<dbReference type="SMART" id="SM00065">
    <property type="entry name" value="GAF"/>
    <property type="match status" value="1"/>
</dbReference>
<organism evidence="2 3">
    <name type="scientific">Gemmatimonas phototrophica</name>
    <dbReference type="NCBI Taxonomy" id="1379270"/>
    <lineage>
        <taxon>Bacteria</taxon>
        <taxon>Pseudomonadati</taxon>
        <taxon>Gemmatimonadota</taxon>
        <taxon>Gemmatimonadia</taxon>
        <taxon>Gemmatimonadales</taxon>
        <taxon>Gemmatimonadaceae</taxon>
        <taxon>Gemmatimonas</taxon>
    </lineage>
</organism>
<gene>
    <name evidence="2" type="ORF">GEMMAAP_15945</name>
</gene>
<dbReference type="InterPro" id="IPR003018">
    <property type="entry name" value="GAF"/>
</dbReference>
<dbReference type="PANTHER" id="PTHR43102">
    <property type="entry name" value="SLR1143 PROTEIN"/>
    <property type="match status" value="1"/>
</dbReference>
<reference evidence="2 3" key="1">
    <citation type="journal article" date="2014" name="Proc. Natl. Acad. Sci. U.S.A.">
        <title>Functional type 2 photosynthetic reaction centers found in the rare bacterial phylum Gemmatimonadetes.</title>
        <authorList>
            <person name="Zeng Y."/>
            <person name="Feng F."/>
            <person name="Medova H."/>
            <person name="Dean J."/>
            <person name="Koblizek M."/>
        </authorList>
    </citation>
    <scope>NUCLEOTIDE SEQUENCE [LARGE SCALE GENOMIC DNA]</scope>
    <source>
        <strain evidence="2 3">AP64</strain>
    </source>
</reference>
<dbReference type="AlphaFoldDB" id="A0A145Q559"/>
<protein>
    <recommendedName>
        <fullName evidence="1">GAF domain-containing protein</fullName>
    </recommendedName>
</protein>
<reference evidence="2 3" key="2">
    <citation type="journal article" date="2016" name="Environ. Microbiol. Rep.">
        <title>Metagenomic evidence for the presence of phototrophic Gemmatimonadetes bacteria in diverse environments.</title>
        <authorList>
            <person name="Zeng Y."/>
            <person name="Baumbach J."/>
            <person name="Barbosa E.G."/>
            <person name="Azevedo V."/>
            <person name="Zhang C."/>
            <person name="Koblizek M."/>
        </authorList>
    </citation>
    <scope>NUCLEOTIDE SEQUENCE [LARGE SCALE GENOMIC DNA]</scope>
    <source>
        <strain evidence="2 3">AP64</strain>
    </source>
</reference>